<evidence type="ECO:0008006" key="3">
    <source>
        <dbReference type="Google" id="ProtNLM"/>
    </source>
</evidence>
<proteinExistence type="predicted"/>
<sequence>MKKSMYSLMLADEVVKAVDAMAAEQGTNRSNMVNQILAEHLSLTTPEKHVGQIFDVIGNLMGGRGDYRMYSEPNNLTMSIKSVLRYHYRPTIRYEVEMQRSFTTTMGQLKILFRTTSSELLLELTRFYKLWIQLEGIYLHGYFGDNPPRYGMEPGRFTRTFAIYGEGAYSDDEIGDAIGNYVATFDEILKGYLSGEYKTTSDMESRYLSYLNSGVRLI</sequence>
<name>A0A9D1MHZ8_9FIRM</name>
<comment type="caution">
    <text evidence="1">The sequence shown here is derived from an EMBL/GenBank/DDBJ whole genome shotgun (WGS) entry which is preliminary data.</text>
</comment>
<dbReference type="Proteomes" id="UP000824094">
    <property type="component" value="Unassembled WGS sequence"/>
</dbReference>
<protein>
    <recommendedName>
        <fullName evidence="3">Ribbon-helix-helix protein CopG domain-containing protein</fullName>
    </recommendedName>
</protein>
<organism evidence="1 2">
    <name type="scientific">Candidatus Stercoripulliclostridium merdigallinarum</name>
    <dbReference type="NCBI Taxonomy" id="2840951"/>
    <lineage>
        <taxon>Bacteria</taxon>
        <taxon>Bacillati</taxon>
        <taxon>Bacillota</taxon>
        <taxon>Clostridia</taxon>
        <taxon>Eubacteriales</taxon>
        <taxon>Candidatus Stercoripulliclostridium</taxon>
    </lineage>
</organism>
<reference evidence="1" key="2">
    <citation type="journal article" date="2021" name="PeerJ">
        <title>Extensive microbial diversity within the chicken gut microbiome revealed by metagenomics and culture.</title>
        <authorList>
            <person name="Gilroy R."/>
            <person name="Ravi A."/>
            <person name="Getino M."/>
            <person name="Pursley I."/>
            <person name="Horton D.L."/>
            <person name="Alikhan N.F."/>
            <person name="Baker D."/>
            <person name="Gharbi K."/>
            <person name="Hall N."/>
            <person name="Watson M."/>
            <person name="Adriaenssens E.M."/>
            <person name="Foster-Nyarko E."/>
            <person name="Jarju S."/>
            <person name="Secka A."/>
            <person name="Antonio M."/>
            <person name="Oren A."/>
            <person name="Chaudhuri R.R."/>
            <person name="La Ragione R."/>
            <person name="Hildebrand F."/>
            <person name="Pallen M.J."/>
        </authorList>
    </citation>
    <scope>NUCLEOTIDE SEQUENCE</scope>
    <source>
        <strain evidence="1">18911</strain>
    </source>
</reference>
<accession>A0A9D1MHZ8</accession>
<reference evidence="1" key="1">
    <citation type="submission" date="2020-10" db="EMBL/GenBank/DDBJ databases">
        <authorList>
            <person name="Gilroy R."/>
        </authorList>
    </citation>
    <scope>NUCLEOTIDE SEQUENCE</scope>
    <source>
        <strain evidence="1">18911</strain>
    </source>
</reference>
<evidence type="ECO:0000313" key="1">
    <source>
        <dbReference type="EMBL" id="HIU60481.1"/>
    </source>
</evidence>
<dbReference type="AlphaFoldDB" id="A0A9D1MHZ8"/>
<dbReference type="EMBL" id="DVNF01000110">
    <property type="protein sequence ID" value="HIU60481.1"/>
    <property type="molecule type" value="Genomic_DNA"/>
</dbReference>
<evidence type="ECO:0000313" key="2">
    <source>
        <dbReference type="Proteomes" id="UP000824094"/>
    </source>
</evidence>
<gene>
    <name evidence="1" type="ORF">IAB05_03695</name>
</gene>